<dbReference type="Gene3D" id="3.60.10.10">
    <property type="entry name" value="Endonuclease/exonuclease/phosphatase"/>
    <property type="match status" value="1"/>
</dbReference>
<dbReference type="EMBL" id="CDMZ01002409">
    <property type="protein sequence ID" value="CEM42240.1"/>
    <property type="molecule type" value="Genomic_DNA"/>
</dbReference>
<evidence type="ECO:0008006" key="2">
    <source>
        <dbReference type="Google" id="ProtNLM"/>
    </source>
</evidence>
<evidence type="ECO:0000313" key="1">
    <source>
        <dbReference type="EMBL" id="CEM42240.1"/>
    </source>
</evidence>
<reference evidence="1" key="1">
    <citation type="submission" date="2014-11" db="EMBL/GenBank/DDBJ databases">
        <authorList>
            <person name="Otto D Thomas"/>
            <person name="Naeem Raeece"/>
        </authorList>
    </citation>
    <scope>NUCLEOTIDE SEQUENCE</scope>
</reference>
<dbReference type="InterPro" id="IPR036691">
    <property type="entry name" value="Endo/exonu/phosph_ase_sf"/>
</dbReference>
<proteinExistence type="predicted"/>
<gene>
    <name evidence="1" type="ORF">Cvel_26609</name>
</gene>
<protein>
    <recommendedName>
        <fullName evidence="2">Endonuclease/exonuclease/phosphatase domain-containing protein</fullName>
    </recommendedName>
</protein>
<accession>A0A0G4HDW8</accession>
<dbReference type="VEuPathDB" id="CryptoDB:Cvel_26609"/>
<dbReference type="AlphaFoldDB" id="A0A0G4HDW8"/>
<organism evidence="1">
    <name type="scientific">Chromera velia CCMP2878</name>
    <dbReference type="NCBI Taxonomy" id="1169474"/>
    <lineage>
        <taxon>Eukaryota</taxon>
        <taxon>Sar</taxon>
        <taxon>Alveolata</taxon>
        <taxon>Colpodellida</taxon>
        <taxon>Chromeraceae</taxon>
        <taxon>Chromera</taxon>
    </lineage>
</organism>
<name>A0A0G4HDW8_9ALVE</name>
<sequence>MWVAWLNCKGGQRGLQPCLCSEEFESEFEAADILFLPESCSSLKECRTAKGKKEGKNFPLISKRGETTTSTGGVAVLLSRRARSVGWEEERLSNAAAIVRHPDLNTPLLCGVCDPCADSMHADDTFLTDLKDRLEEKRREGGGRRRIVSVGGDFNARTGSEAPRLTFGENAGEGVRGEMWEKEETPFRPTRQSKDRVVNWKGKRMISFCEETEIVLINGLRECKVAGDGGVKSFAFDDSFTFSALGRDAWAVNDYLLQKRQEKWSEGAGGTKQPDVQTFFPTKDEAEAVVAPYAGTHEKRIKCDMLTTDFLASVGWLHLTENEALRKLVKALDPRYDLPSVGKVQRLLLPTLKNEIILSIKDRLRKAATRRVSIILDIWSHSERLGGNFPLLRKSSLQVRKATDLFIFTSNTRGLLSALARHRR</sequence>